<dbReference type="AlphaFoldDB" id="A0A8J6DIK6"/>
<feature type="compositionally biased region" description="Pro residues" evidence="1">
    <location>
        <begin position="22"/>
        <end position="38"/>
    </location>
</feature>
<feature type="compositionally biased region" description="Low complexity" evidence="1">
    <location>
        <begin position="194"/>
        <end position="210"/>
    </location>
</feature>
<feature type="region of interest" description="Disordered" evidence="1">
    <location>
        <begin position="144"/>
        <end position="240"/>
    </location>
</feature>
<feature type="compositionally biased region" description="Basic residues" evidence="1">
    <location>
        <begin position="313"/>
        <end position="337"/>
    </location>
</feature>
<keyword evidence="3" id="KW-1185">Reference proteome</keyword>
<proteinExistence type="predicted"/>
<feature type="non-terminal residue" evidence="2">
    <location>
        <position position="421"/>
    </location>
</feature>
<dbReference type="OrthoDB" id="10660676at2759"/>
<evidence type="ECO:0000256" key="1">
    <source>
        <dbReference type="SAM" id="MobiDB-lite"/>
    </source>
</evidence>
<evidence type="ECO:0000313" key="2">
    <source>
        <dbReference type="EMBL" id="KAG8510847.1"/>
    </source>
</evidence>
<accession>A0A8J6DIK6</accession>
<dbReference type="Proteomes" id="UP000700334">
    <property type="component" value="Unassembled WGS sequence"/>
</dbReference>
<feature type="compositionally biased region" description="Low complexity" evidence="1">
    <location>
        <begin position="160"/>
        <end position="181"/>
    </location>
</feature>
<sequence>TLRKAASPHLHRSSARVFPEFPQAPDPPPEVSPSPPPLTLTLRKPGRGRGRARERRRCPAAAIWLPAALLAPMVGAPYMHPKAAPGTPKSRRAEISLARARSPETLQVAPSVWELRRPGHNLADLCHGPRRCLVETLLPGGEPALGGAPLASSPPPHLQPASRRPPASGPRAPRAAVSSRSRPGDRGSRRARRGSPSPSGLGGSSQQRRPLTWKVTAEKEEEDGEKEEGEEEGEETPLVPLFSLRRRPLLAKAERVWWGEKESRPGPRGSGGSREARAAAVCVREPQRPPPLLVCGRTGLFLAAPPRTEVTRRRARRGRAGGGRKRERLSQRRHRIPQRVPGREAEPEKPVWNRRAREGSAARGSTQAGGGRAGRVGPAATARCGQNRTASQLSGIRELPGEPICTCHAKTITTTWASLRA</sequence>
<feature type="region of interest" description="Disordered" evidence="1">
    <location>
        <begin position="1"/>
        <end position="55"/>
    </location>
</feature>
<evidence type="ECO:0000313" key="3">
    <source>
        <dbReference type="Proteomes" id="UP000700334"/>
    </source>
</evidence>
<feature type="region of interest" description="Disordered" evidence="1">
    <location>
        <begin position="308"/>
        <end position="387"/>
    </location>
</feature>
<organism evidence="2 3">
    <name type="scientific">Galemys pyrenaicus</name>
    <name type="common">Iberian desman</name>
    <name type="synonym">Pyrenean desman</name>
    <dbReference type="NCBI Taxonomy" id="202257"/>
    <lineage>
        <taxon>Eukaryota</taxon>
        <taxon>Metazoa</taxon>
        <taxon>Chordata</taxon>
        <taxon>Craniata</taxon>
        <taxon>Vertebrata</taxon>
        <taxon>Euteleostomi</taxon>
        <taxon>Mammalia</taxon>
        <taxon>Eutheria</taxon>
        <taxon>Laurasiatheria</taxon>
        <taxon>Eulipotyphla</taxon>
        <taxon>Talpidae</taxon>
        <taxon>Galemys</taxon>
    </lineage>
</organism>
<feature type="compositionally biased region" description="Acidic residues" evidence="1">
    <location>
        <begin position="219"/>
        <end position="235"/>
    </location>
</feature>
<reference evidence="2" key="1">
    <citation type="journal article" date="2021" name="Evol. Appl.">
        <title>The genome of the Pyrenean desman and the effects of bottlenecks and inbreeding on the genomic landscape of an endangered species.</title>
        <authorList>
            <person name="Escoda L."/>
            <person name="Castresana J."/>
        </authorList>
    </citation>
    <scope>NUCLEOTIDE SEQUENCE</scope>
    <source>
        <strain evidence="2">IBE-C5619</strain>
    </source>
</reference>
<protein>
    <submittedName>
        <fullName evidence="2">Uncharacterized protein</fullName>
    </submittedName>
</protein>
<feature type="compositionally biased region" description="Basic residues" evidence="1">
    <location>
        <begin position="44"/>
        <end position="55"/>
    </location>
</feature>
<gene>
    <name evidence="2" type="ORF">J0S82_010532</name>
</gene>
<feature type="compositionally biased region" description="Basic and acidic residues" evidence="1">
    <location>
        <begin position="341"/>
        <end position="360"/>
    </location>
</feature>
<name>A0A8J6DIK6_GALPY</name>
<dbReference type="EMBL" id="JAGFMF010011861">
    <property type="protein sequence ID" value="KAG8510847.1"/>
    <property type="molecule type" value="Genomic_DNA"/>
</dbReference>
<comment type="caution">
    <text evidence="2">The sequence shown here is derived from an EMBL/GenBank/DDBJ whole genome shotgun (WGS) entry which is preliminary data.</text>
</comment>